<evidence type="ECO:0000256" key="6">
    <source>
        <dbReference type="ARBA" id="ARBA00022729"/>
    </source>
</evidence>
<evidence type="ECO:0000256" key="5">
    <source>
        <dbReference type="ARBA" id="ARBA00022692"/>
    </source>
</evidence>
<sequence length="1179" mass="132105">MPDQSSGLTNASYPLRYILLLFSLQALLLVTAAQQQPPVVKHGLRRSPHENAALKSPGIYKQQPPQASQPPHVQVSHKRGRSTNPSENERAVATLAPADPNPAVRAPPAKPAAGPSGGLTSAQRARSLQDWEVENFVLLATVDGKIHARHRKAGKQDRWVFTPTDERPMVDTIYHRQNNSVNDGTIEEHEYLWIVEPTQDGALYLYTPQNKGIQKLDLTIKQLAEQFSPYSSQDPPITYTADKKSTLYTLNAGNGKLIKEFSAAGSIISDQGSCKPAQGFEGLEDEECESSSTVMIGRTEYTVTMHNETSGAPICTIRYFEWTPNNRDRDLQNQYKATMDNTYIYSQHDGRILTMDHSPSTFEDAEDQRPIKWDKLSSPVVRVYDIARPLHSQNKDTQLVVLPQPLVVSPEDDTQEDIFVNCTESGGWYAMSEKRYPGVTRRASKAECYNNNWNGNIDFWRGEYVPQKSELVGVHSLSELVEYNDNPLTISGPEEPLIAEPIESVQPPLQIDSPNPPVLTQSVNSRSIFALLIILFAFCIPGYKFREPIKQMLRFNMPKALTAAIEPSSTGDPKTASTEQENKVVPETEADVKEGSSERTPEAEAHPDRKVRFATSDGEKTPSEPPAEGDAESPLNDPENTNGTANPDGVDGNGDTPKPKKKAHRGQRGGRRRRKKSDAPENEDEGVIERVKQIGKEHSMQPDEISVNGEGIQDVTGSIKLNNLEIRTDRVLGYGSGGTCVFEGAFEGRNVAVKRMLPQYFELASQEISLLQQSDDHPNVVRYFCHQQDSNFLYIAVELCQASLWDLYKEGGIKDGLTDEQMQLVNEINTNVPDALFQLAAGLAHLHSLRIIHRDIKPQNILVAYPKKNQLNGPRFVISDFGLCKSLPDNISTLHGTTGNAGTTGWKAPELIMQPKDSEGRNTSSQGHSGSSTSSNETISSGVKRAVDIFSLGCVFYYVLTNGLHPFDDDKELWYQLRELNIKRNKPFFNKLKDLGGDAEEPMQLIQWMLKPKPELRPSANQVLNHPFFWSPAKRLNFLCDVSDHWERECRDPPSQHLLALEDRALDIIANPVHNNAGFFHPPDFLAKLDKKFIDTLGKQRKYTGDRMLDLLRALRNKKNHYADMPEDVKARVGSLPEGYLRYWTGRFPRLVMGCWHVVRECGLEHEPRFRPYLEGGVR</sequence>
<dbReference type="Gene3D" id="1.10.510.10">
    <property type="entry name" value="Transferase(Phosphotransferase) domain 1"/>
    <property type="match status" value="1"/>
</dbReference>
<keyword evidence="6 14" id="KW-0732">Signal</keyword>
<evidence type="ECO:0000259" key="16">
    <source>
        <dbReference type="PROSITE" id="PS51392"/>
    </source>
</evidence>
<dbReference type="Pfam" id="PF06479">
    <property type="entry name" value="Ribonuc_2-5A"/>
    <property type="match status" value="1"/>
</dbReference>
<keyword evidence="10" id="KW-0472">Membrane</keyword>
<feature type="domain" description="Protein kinase" evidence="15">
    <location>
        <begin position="726"/>
        <end position="1029"/>
    </location>
</feature>
<dbReference type="FunFam" id="3.30.200.20:FF:000077">
    <property type="entry name" value="Putative Serine/threonine-protein kinase/endoribonuclease IRE1"/>
    <property type="match status" value="1"/>
</dbReference>
<dbReference type="InterPro" id="IPR010513">
    <property type="entry name" value="KEN_dom"/>
</dbReference>
<dbReference type="CDD" id="cd09769">
    <property type="entry name" value="Luminal_IRE1"/>
    <property type="match status" value="1"/>
</dbReference>
<feature type="region of interest" description="Disordered" evidence="13">
    <location>
        <begin position="565"/>
        <end position="688"/>
    </location>
</feature>
<protein>
    <recommendedName>
        <fullName evidence="2">non-specific serine/threonine protein kinase</fullName>
        <ecNumber evidence="2">2.7.11.1</ecNumber>
    </recommendedName>
</protein>
<keyword evidence="4" id="KW-0808">Transferase</keyword>
<comment type="catalytic activity">
    <reaction evidence="12">
        <text>L-seryl-[protein] + ATP = O-phospho-L-seryl-[protein] + ADP + H(+)</text>
        <dbReference type="Rhea" id="RHEA:17989"/>
        <dbReference type="Rhea" id="RHEA-COMP:9863"/>
        <dbReference type="Rhea" id="RHEA-COMP:11604"/>
        <dbReference type="ChEBI" id="CHEBI:15378"/>
        <dbReference type="ChEBI" id="CHEBI:29999"/>
        <dbReference type="ChEBI" id="CHEBI:30616"/>
        <dbReference type="ChEBI" id="CHEBI:83421"/>
        <dbReference type="ChEBI" id="CHEBI:456216"/>
        <dbReference type="EC" id="2.7.11.1"/>
    </reaction>
    <physiologicalReaction direction="left-to-right" evidence="12">
        <dbReference type="Rhea" id="RHEA:17990"/>
    </physiologicalReaction>
</comment>
<dbReference type="OrthoDB" id="63989at2759"/>
<dbReference type="GO" id="GO:0004521">
    <property type="term" value="F:RNA endonuclease activity"/>
    <property type="evidence" value="ECO:0007669"/>
    <property type="project" value="InterPro"/>
</dbReference>
<dbReference type="GO" id="GO:0006397">
    <property type="term" value="P:mRNA processing"/>
    <property type="evidence" value="ECO:0007669"/>
    <property type="project" value="InterPro"/>
</dbReference>
<reference evidence="17" key="1">
    <citation type="journal article" date="2020" name="Stud. Mycol.">
        <title>101 Dothideomycetes genomes: a test case for predicting lifestyles and emergence of pathogens.</title>
        <authorList>
            <person name="Haridas S."/>
            <person name="Albert R."/>
            <person name="Binder M."/>
            <person name="Bloem J."/>
            <person name="Labutti K."/>
            <person name="Salamov A."/>
            <person name="Andreopoulos B."/>
            <person name="Baker S."/>
            <person name="Barry K."/>
            <person name="Bills G."/>
            <person name="Bluhm B."/>
            <person name="Cannon C."/>
            <person name="Castanera R."/>
            <person name="Culley D."/>
            <person name="Daum C."/>
            <person name="Ezra D."/>
            <person name="Gonzalez J."/>
            <person name="Henrissat B."/>
            <person name="Kuo A."/>
            <person name="Liang C."/>
            <person name="Lipzen A."/>
            <person name="Lutzoni F."/>
            <person name="Magnuson J."/>
            <person name="Mondo S."/>
            <person name="Nolan M."/>
            <person name="Ohm R."/>
            <person name="Pangilinan J."/>
            <person name="Park H.-J."/>
            <person name="Ramirez L."/>
            <person name="Alfaro M."/>
            <person name="Sun H."/>
            <person name="Tritt A."/>
            <person name="Yoshinaga Y."/>
            <person name="Zwiers L.-H."/>
            <person name="Turgeon B."/>
            <person name="Goodwin S."/>
            <person name="Spatafora J."/>
            <person name="Crous P."/>
            <person name="Grigoriev I."/>
        </authorList>
    </citation>
    <scope>NUCLEOTIDE SEQUENCE</scope>
    <source>
        <strain evidence="17">CBS 113979</strain>
    </source>
</reference>
<dbReference type="SMART" id="SM00580">
    <property type="entry name" value="PUG"/>
    <property type="match status" value="1"/>
</dbReference>
<dbReference type="InterPro" id="IPR000719">
    <property type="entry name" value="Prot_kinase_dom"/>
</dbReference>
<keyword evidence="18" id="KW-1185">Reference proteome</keyword>
<keyword evidence="10" id="KW-1133">Transmembrane helix</keyword>
<comment type="subcellular location">
    <subcellularLocation>
        <location evidence="1">Membrane</location>
        <topology evidence="1">Single-pass membrane protein</topology>
    </subcellularLocation>
</comment>
<evidence type="ECO:0000313" key="17">
    <source>
        <dbReference type="EMBL" id="KAF1982387.1"/>
    </source>
</evidence>
<keyword evidence="7" id="KW-0547">Nucleotide-binding</keyword>
<name>A0A6G1GNQ0_9PEZI</name>
<evidence type="ECO:0000256" key="11">
    <source>
        <dbReference type="ARBA" id="ARBA00048659"/>
    </source>
</evidence>
<dbReference type="PROSITE" id="PS50011">
    <property type="entry name" value="PROTEIN_KINASE_DOM"/>
    <property type="match status" value="1"/>
</dbReference>
<feature type="region of interest" description="Disordered" evidence="13">
    <location>
        <begin position="915"/>
        <end position="938"/>
    </location>
</feature>
<dbReference type="GO" id="GO:0051082">
    <property type="term" value="F:unfolded protein binding"/>
    <property type="evidence" value="ECO:0007669"/>
    <property type="project" value="TreeGrafter"/>
</dbReference>
<gene>
    <name evidence="17" type="ORF">K402DRAFT_363106</name>
</gene>
<dbReference type="GO" id="GO:0004674">
    <property type="term" value="F:protein serine/threonine kinase activity"/>
    <property type="evidence" value="ECO:0007669"/>
    <property type="project" value="UniProtKB-KW"/>
</dbReference>
<evidence type="ECO:0000313" key="18">
    <source>
        <dbReference type="Proteomes" id="UP000800041"/>
    </source>
</evidence>
<dbReference type="Gene3D" id="1.20.1440.180">
    <property type="entry name" value="KEN domain"/>
    <property type="match status" value="1"/>
</dbReference>
<feature type="compositionally biased region" description="Low complexity" evidence="13">
    <location>
        <begin position="101"/>
        <end position="114"/>
    </location>
</feature>
<dbReference type="InterPro" id="IPR011009">
    <property type="entry name" value="Kinase-like_dom_sf"/>
</dbReference>
<accession>A0A6G1GNQ0</accession>
<dbReference type="SUPFAM" id="SSF56112">
    <property type="entry name" value="Protein kinase-like (PK-like)"/>
    <property type="match status" value="1"/>
</dbReference>
<feature type="compositionally biased region" description="Low complexity" evidence="13">
    <location>
        <begin position="923"/>
        <end position="938"/>
    </location>
</feature>
<keyword evidence="3" id="KW-0723">Serine/threonine-protein kinase</keyword>
<evidence type="ECO:0000256" key="13">
    <source>
        <dbReference type="SAM" id="MobiDB-lite"/>
    </source>
</evidence>
<dbReference type="SMART" id="SM00220">
    <property type="entry name" value="S_TKc"/>
    <property type="match status" value="1"/>
</dbReference>
<dbReference type="GO" id="GO:0070059">
    <property type="term" value="P:intrinsic apoptotic signaling pathway in response to endoplasmic reticulum stress"/>
    <property type="evidence" value="ECO:0007669"/>
    <property type="project" value="TreeGrafter"/>
</dbReference>
<dbReference type="InterPro" id="IPR011047">
    <property type="entry name" value="Quinoprotein_ADH-like_sf"/>
</dbReference>
<comment type="catalytic activity">
    <reaction evidence="11">
        <text>L-threonyl-[protein] + ATP = O-phospho-L-threonyl-[protein] + ADP + H(+)</text>
        <dbReference type="Rhea" id="RHEA:46608"/>
        <dbReference type="Rhea" id="RHEA-COMP:11060"/>
        <dbReference type="Rhea" id="RHEA-COMP:11605"/>
        <dbReference type="ChEBI" id="CHEBI:15378"/>
        <dbReference type="ChEBI" id="CHEBI:30013"/>
        <dbReference type="ChEBI" id="CHEBI:30616"/>
        <dbReference type="ChEBI" id="CHEBI:61977"/>
        <dbReference type="ChEBI" id="CHEBI:456216"/>
        <dbReference type="EC" id="2.7.11.1"/>
    </reaction>
    <physiologicalReaction direction="left-to-right" evidence="11">
        <dbReference type="Rhea" id="RHEA:46609"/>
    </physiologicalReaction>
</comment>
<feature type="domain" description="KEN" evidence="16">
    <location>
        <begin position="1032"/>
        <end position="1176"/>
    </location>
</feature>
<evidence type="ECO:0000259" key="15">
    <source>
        <dbReference type="PROSITE" id="PS50011"/>
    </source>
</evidence>
<feature type="compositionally biased region" description="Basic residues" evidence="13">
    <location>
        <begin position="659"/>
        <end position="676"/>
    </location>
</feature>
<feature type="chain" id="PRO_5026036463" description="non-specific serine/threonine protein kinase" evidence="14">
    <location>
        <begin position="36"/>
        <end position="1179"/>
    </location>
</feature>
<evidence type="ECO:0000256" key="12">
    <source>
        <dbReference type="ARBA" id="ARBA00048977"/>
    </source>
</evidence>
<organism evidence="17 18">
    <name type="scientific">Aulographum hederae CBS 113979</name>
    <dbReference type="NCBI Taxonomy" id="1176131"/>
    <lineage>
        <taxon>Eukaryota</taxon>
        <taxon>Fungi</taxon>
        <taxon>Dikarya</taxon>
        <taxon>Ascomycota</taxon>
        <taxon>Pezizomycotina</taxon>
        <taxon>Dothideomycetes</taxon>
        <taxon>Pleosporomycetidae</taxon>
        <taxon>Aulographales</taxon>
        <taxon>Aulographaceae</taxon>
    </lineage>
</organism>
<evidence type="ECO:0000256" key="10">
    <source>
        <dbReference type="ARBA" id="ARBA00022989"/>
    </source>
</evidence>
<dbReference type="InterPro" id="IPR045133">
    <property type="entry name" value="IRE1/2-like"/>
</dbReference>
<dbReference type="EMBL" id="ML977185">
    <property type="protein sequence ID" value="KAF1982387.1"/>
    <property type="molecule type" value="Genomic_DNA"/>
</dbReference>
<evidence type="ECO:0000256" key="8">
    <source>
        <dbReference type="ARBA" id="ARBA00022777"/>
    </source>
</evidence>
<dbReference type="Proteomes" id="UP000800041">
    <property type="component" value="Unassembled WGS sequence"/>
</dbReference>
<feature type="compositionally biased region" description="Basic and acidic residues" evidence="13">
    <location>
        <begin position="580"/>
        <end position="622"/>
    </location>
</feature>
<dbReference type="GO" id="GO:0005524">
    <property type="term" value="F:ATP binding"/>
    <property type="evidence" value="ECO:0007669"/>
    <property type="project" value="UniProtKB-KW"/>
</dbReference>
<dbReference type="PROSITE" id="PS00108">
    <property type="entry name" value="PROTEIN_KINASE_ST"/>
    <property type="match status" value="1"/>
</dbReference>
<evidence type="ECO:0000256" key="2">
    <source>
        <dbReference type="ARBA" id="ARBA00012513"/>
    </source>
</evidence>
<evidence type="ECO:0000256" key="14">
    <source>
        <dbReference type="SAM" id="SignalP"/>
    </source>
</evidence>
<dbReference type="PROSITE" id="PS51392">
    <property type="entry name" value="KEN"/>
    <property type="match status" value="1"/>
</dbReference>
<dbReference type="Pfam" id="PF00069">
    <property type="entry name" value="Pkinase"/>
    <property type="match status" value="1"/>
</dbReference>
<keyword evidence="5" id="KW-0812">Transmembrane</keyword>
<evidence type="ECO:0000256" key="3">
    <source>
        <dbReference type="ARBA" id="ARBA00022527"/>
    </source>
</evidence>
<dbReference type="GO" id="GO:1990604">
    <property type="term" value="C:IRE1-TRAF2-ASK1 complex"/>
    <property type="evidence" value="ECO:0007669"/>
    <property type="project" value="TreeGrafter"/>
</dbReference>
<evidence type="ECO:0000256" key="1">
    <source>
        <dbReference type="ARBA" id="ARBA00004167"/>
    </source>
</evidence>
<evidence type="ECO:0000256" key="9">
    <source>
        <dbReference type="ARBA" id="ARBA00022840"/>
    </source>
</evidence>
<feature type="compositionally biased region" description="Polar residues" evidence="13">
    <location>
        <begin position="567"/>
        <end position="579"/>
    </location>
</feature>
<dbReference type="EC" id="2.7.11.1" evidence="2"/>
<dbReference type="GO" id="GO:0036498">
    <property type="term" value="P:IRE1-mediated unfolded protein response"/>
    <property type="evidence" value="ECO:0007669"/>
    <property type="project" value="UniProtKB-ARBA"/>
</dbReference>
<dbReference type="Gene3D" id="3.30.200.20">
    <property type="entry name" value="Phosphorylase Kinase, domain 1"/>
    <property type="match status" value="1"/>
</dbReference>
<feature type="signal peptide" evidence="14">
    <location>
        <begin position="1"/>
        <end position="35"/>
    </location>
</feature>
<keyword evidence="9" id="KW-0067">ATP-binding</keyword>
<dbReference type="SUPFAM" id="SSF50998">
    <property type="entry name" value="Quinoprotein alcohol dehydrogenase-like"/>
    <property type="match status" value="1"/>
</dbReference>
<keyword evidence="8" id="KW-0418">Kinase</keyword>
<feature type="region of interest" description="Disordered" evidence="13">
    <location>
        <begin position="55"/>
        <end position="124"/>
    </location>
</feature>
<evidence type="ECO:0000256" key="4">
    <source>
        <dbReference type="ARBA" id="ARBA00022679"/>
    </source>
</evidence>
<dbReference type="AlphaFoldDB" id="A0A6G1GNQ0"/>
<dbReference type="PANTHER" id="PTHR13954:SF6">
    <property type="entry name" value="NON-SPECIFIC SERINE_THREONINE PROTEIN KINASE"/>
    <property type="match status" value="1"/>
</dbReference>
<dbReference type="InterPro" id="IPR038357">
    <property type="entry name" value="KEN_sf"/>
</dbReference>
<dbReference type="CDD" id="cd10422">
    <property type="entry name" value="RNase_Ire1"/>
    <property type="match status" value="1"/>
</dbReference>
<dbReference type="PANTHER" id="PTHR13954">
    <property type="entry name" value="IRE1-RELATED"/>
    <property type="match status" value="1"/>
</dbReference>
<dbReference type="InterPro" id="IPR008271">
    <property type="entry name" value="Ser/Thr_kinase_AS"/>
</dbReference>
<evidence type="ECO:0000256" key="7">
    <source>
        <dbReference type="ARBA" id="ARBA00022741"/>
    </source>
</evidence>
<proteinExistence type="predicted"/>